<gene>
    <name evidence="2" type="ORF">EI77_02607</name>
</gene>
<reference evidence="2 3" key="1">
    <citation type="submission" date="2019-03" db="EMBL/GenBank/DDBJ databases">
        <title>Genomic Encyclopedia of Archaeal and Bacterial Type Strains, Phase II (KMG-II): from individual species to whole genera.</title>
        <authorList>
            <person name="Goeker M."/>
        </authorList>
    </citation>
    <scope>NUCLEOTIDE SEQUENCE [LARGE SCALE GENOMIC DNA]</scope>
    <source>
        <strain evidence="2 3">ATCC 25309</strain>
    </source>
</reference>
<proteinExistence type="predicted"/>
<accession>A0A4R7RXH0</accession>
<evidence type="ECO:0000313" key="3">
    <source>
        <dbReference type="Proteomes" id="UP000295662"/>
    </source>
</evidence>
<organism evidence="2 3">
    <name type="scientific">Prosthecobacter fusiformis</name>
    <dbReference type="NCBI Taxonomy" id="48464"/>
    <lineage>
        <taxon>Bacteria</taxon>
        <taxon>Pseudomonadati</taxon>
        <taxon>Verrucomicrobiota</taxon>
        <taxon>Verrucomicrobiia</taxon>
        <taxon>Verrucomicrobiales</taxon>
        <taxon>Verrucomicrobiaceae</taxon>
        <taxon>Prosthecobacter</taxon>
    </lineage>
</organism>
<feature type="transmembrane region" description="Helical" evidence="1">
    <location>
        <begin position="20"/>
        <end position="44"/>
    </location>
</feature>
<sequence length="102" mass="10654">MKGFIMIILELFEPPDGGPYTQFFMGRLIPGVISLYVLIAILIVKTALPIKSLPTIGGLPGVLVAFMYLGVAGLLHFHFTGAGVCLMSAGISVSAPSGHPLA</sequence>
<name>A0A4R7RXH0_9BACT</name>
<keyword evidence="1" id="KW-1133">Transmembrane helix</keyword>
<feature type="transmembrane region" description="Helical" evidence="1">
    <location>
        <begin position="56"/>
        <end position="79"/>
    </location>
</feature>
<protein>
    <submittedName>
        <fullName evidence="2">Uncharacterized protein</fullName>
    </submittedName>
</protein>
<dbReference type="Proteomes" id="UP000295662">
    <property type="component" value="Unassembled WGS sequence"/>
</dbReference>
<comment type="caution">
    <text evidence="2">The sequence shown here is derived from an EMBL/GenBank/DDBJ whole genome shotgun (WGS) entry which is preliminary data.</text>
</comment>
<keyword evidence="1" id="KW-0472">Membrane</keyword>
<dbReference type="EMBL" id="SOCA01000004">
    <property type="protein sequence ID" value="TDU70562.1"/>
    <property type="molecule type" value="Genomic_DNA"/>
</dbReference>
<evidence type="ECO:0000256" key="1">
    <source>
        <dbReference type="SAM" id="Phobius"/>
    </source>
</evidence>
<keyword evidence="1" id="KW-0812">Transmembrane</keyword>
<dbReference type="OrthoDB" id="9884749at2"/>
<dbReference type="AlphaFoldDB" id="A0A4R7RXH0"/>
<keyword evidence="3" id="KW-1185">Reference proteome</keyword>
<dbReference type="RefSeq" id="WP_133795667.1">
    <property type="nucleotide sequence ID" value="NZ_SOCA01000004.1"/>
</dbReference>
<evidence type="ECO:0000313" key="2">
    <source>
        <dbReference type="EMBL" id="TDU70562.1"/>
    </source>
</evidence>